<dbReference type="AlphaFoldDB" id="A0A7T8KGN8"/>
<feature type="transmembrane region" description="Helical" evidence="5">
    <location>
        <begin position="32"/>
        <end position="52"/>
    </location>
</feature>
<dbReference type="GO" id="GO:0016020">
    <property type="term" value="C:membrane"/>
    <property type="evidence" value="ECO:0007669"/>
    <property type="project" value="UniProtKB-SubCell"/>
</dbReference>
<evidence type="ECO:0000313" key="6">
    <source>
        <dbReference type="EMBL" id="QQP55599.1"/>
    </source>
</evidence>
<dbReference type="InterPro" id="IPR036259">
    <property type="entry name" value="MFS_trans_sf"/>
</dbReference>
<evidence type="ECO:0000313" key="7">
    <source>
        <dbReference type="Proteomes" id="UP000595437"/>
    </source>
</evidence>
<feature type="transmembrane region" description="Helical" evidence="5">
    <location>
        <begin position="59"/>
        <end position="80"/>
    </location>
</feature>
<proteinExistence type="predicted"/>
<accession>A0A7T8KGN8</accession>
<reference evidence="7" key="1">
    <citation type="submission" date="2021-01" db="EMBL/GenBank/DDBJ databases">
        <title>Caligus Genome Assembly.</title>
        <authorList>
            <person name="Gallardo-Escarate C."/>
        </authorList>
    </citation>
    <scope>NUCLEOTIDE SEQUENCE [LARGE SCALE GENOMIC DNA]</scope>
</reference>
<evidence type="ECO:0000256" key="1">
    <source>
        <dbReference type="ARBA" id="ARBA00004141"/>
    </source>
</evidence>
<sequence length="90" mass="10341">NFILITFNWLANALVYNGLSFYSANLNVSSHLGFFISSVVEIPSYLIGWFVMDKWGRRWILFATMMTGGISCICCMFVPMSKYNTHKRVV</sequence>
<feature type="non-terminal residue" evidence="6">
    <location>
        <position position="1"/>
    </location>
</feature>
<dbReference type="GO" id="GO:0022857">
    <property type="term" value="F:transmembrane transporter activity"/>
    <property type="evidence" value="ECO:0007669"/>
    <property type="project" value="InterPro"/>
</dbReference>
<dbReference type="Gene3D" id="1.20.1250.20">
    <property type="entry name" value="MFS general substrate transporter like domains"/>
    <property type="match status" value="1"/>
</dbReference>
<keyword evidence="3 5" id="KW-1133">Transmembrane helix</keyword>
<dbReference type="PANTHER" id="PTHR24064">
    <property type="entry name" value="SOLUTE CARRIER FAMILY 22 MEMBER"/>
    <property type="match status" value="1"/>
</dbReference>
<name>A0A7T8KGN8_CALRO</name>
<evidence type="ECO:0000256" key="4">
    <source>
        <dbReference type="ARBA" id="ARBA00023136"/>
    </source>
</evidence>
<evidence type="ECO:0000256" key="2">
    <source>
        <dbReference type="ARBA" id="ARBA00022692"/>
    </source>
</evidence>
<organism evidence="6 7">
    <name type="scientific">Caligus rogercresseyi</name>
    <name type="common">Sea louse</name>
    <dbReference type="NCBI Taxonomy" id="217165"/>
    <lineage>
        <taxon>Eukaryota</taxon>
        <taxon>Metazoa</taxon>
        <taxon>Ecdysozoa</taxon>
        <taxon>Arthropoda</taxon>
        <taxon>Crustacea</taxon>
        <taxon>Multicrustacea</taxon>
        <taxon>Hexanauplia</taxon>
        <taxon>Copepoda</taxon>
        <taxon>Siphonostomatoida</taxon>
        <taxon>Caligidae</taxon>
        <taxon>Caligus</taxon>
    </lineage>
</organism>
<keyword evidence="4 5" id="KW-0472">Membrane</keyword>
<dbReference type="EMBL" id="CP045894">
    <property type="protein sequence ID" value="QQP55599.1"/>
    <property type="molecule type" value="Genomic_DNA"/>
</dbReference>
<dbReference type="InterPro" id="IPR005828">
    <property type="entry name" value="MFS_sugar_transport-like"/>
</dbReference>
<dbReference type="Proteomes" id="UP000595437">
    <property type="component" value="Chromosome 5"/>
</dbReference>
<keyword evidence="7" id="KW-1185">Reference proteome</keyword>
<comment type="subcellular location">
    <subcellularLocation>
        <location evidence="1">Membrane</location>
        <topology evidence="1">Multi-pass membrane protein</topology>
    </subcellularLocation>
</comment>
<evidence type="ECO:0000256" key="3">
    <source>
        <dbReference type="ARBA" id="ARBA00022989"/>
    </source>
</evidence>
<dbReference type="OrthoDB" id="2544694at2759"/>
<evidence type="ECO:0000256" key="5">
    <source>
        <dbReference type="SAM" id="Phobius"/>
    </source>
</evidence>
<gene>
    <name evidence="6" type="ORF">FKW44_008847</name>
</gene>
<keyword evidence="2 5" id="KW-0812">Transmembrane</keyword>
<protein>
    <submittedName>
        <fullName evidence="6">Organic cation transporter 1like</fullName>
    </submittedName>
</protein>
<dbReference type="SUPFAM" id="SSF103473">
    <property type="entry name" value="MFS general substrate transporter"/>
    <property type="match status" value="1"/>
</dbReference>
<dbReference type="Pfam" id="PF00083">
    <property type="entry name" value="Sugar_tr"/>
    <property type="match status" value="1"/>
</dbReference>